<protein>
    <submittedName>
        <fullName evidence="2">Uncharacterized protein</fullName>
    </submittedName>
</protein>
<evidence type="ECO:0000256" key="1">
    <source>
        <dbReference type="SAM" id="SignalP"/>
    </source>
</evidence>
<feature type="signal peptide" evidence="1">
    <location>
        <begin position="1"/>
        <end position="18"/>
    </location>
</feature>
<evidence type="ECO:0000313" key="3">
    <source>
        <dbReference type="Proteomes" id="UP000694892"/>
    </source>
</evidence>
<evidence type="ECO:0000313" key="2">
    <source>
        <dbReference type="EMBL" id="OCT65498.1"/>
    </source>
</evidence>
<proteinExistence type="predicted"/>
<keyword evidence="1" id="KW-0732">Signal</keyword>
<dbReference type="Proteomes" id="UP000694892">
    <property type="component" value="Chromosome 8S"/>
</dbReference>
<sequence length="85" mass="9774">MNSTLFLKTFLLIDPAWWTVIYKVTLVSRLDDVLPHSKIIPSSAFTDSYSTQSFHSYNSTKITAQIHNPNNHDIVNYIYVAISRI</sequence>
<dbReference type="EMBL" id="CM004481">
    <property type="protein sequence ID" value="OCT65498.1"/>
    <property type="molecule type" value="Genomic_DNA"/>
</dbReference>
<dbReference type="AlphaFoldDB" id="A0A974C2T4"/>
<feature type="chain" id="PRO_5037018467" evidence="1">
    <location>
        <begin position="19"/>
        <end position="85"/>
    </location>
</feature>
<organism evidence="2 3">
    <name type="scientific">Xenopus laevis</name>
    <name type="common">African clawed frog</name>
    <dbReference type="NCBI Taxonomy" id="8355"/>
    <lineage>
        <taxon>Eukaryota</taxon>
        <taxon>Metazoa</taxon>
        <taxon>Chordata</taxon>
        <taxon>Craniata</taxon>
        <taxon>Vertebrata</taxon>
        <taxon>Euteleostomi</taxon>
        <taxon>Amphibia</taxon>
        <taxon>Batrachia</taxon>
        <taxon>Anura</taxon>
        <taxon>Pipoidea</taxon>
        <taxon>Pipidae</taxon>
        <taxon>Xenopodinae</taxon>
        <taxon>Xenopus</taxon>
        <taxon>Xenopus</taxon>
    </lineage>
</organism>
<reference evidence="3" key="1">
    <citation type="journal article" date="2016" name="Nature">
        <title>Genome evolution in the allotetraploid frog Xenopus laevis.</title>
        <authorList>
            <person name="Session A.M."/>
            <person name="Uno Y."/>
            <person name="Kwon T."/>
            <person name="Chapman J.A."/>
            <person name="Toyoda A."/>
            <person name="Takahashi S."/>
            <person name="Fukui A."/>
            <person name="Hikosaka A."/>
            <person name="Suzuki A."/>
            <person name="Kondo M."/>
            <person name="van Heeringen S.J."/>
            <person name="Quigley I."/>
            <person name="Heinz S."/>
            <person name="Ogino H."/>
            <person name="Ochi H."/>
            <person name="Hellsten U."/>
            <person name="Lyons J.B."/>
            <person name="Simakov O."/>
            <person name="Putnam N."/>
            <person name="Stites J."/>
            <person name="Kuroki Y."/>
            <person name="Tanaka T."/>
            <person name="Michiue T."/>
            <person name="Watanabe M."/>
            <person name="Bogdanovic O."/>
            <person name="Lister R."/>
            <person name="Georgiou G."/>
            <person name="Paranjpe S.S."/>
            <person name="van Kruijsbergen I."/>
            <person name="Shu S."/>
            <person name="Carlson J."/>
            <person name="Kinoshita T."/>
            <person name="Ohta Y."/>
            <person name="Mawaribuchi S."/>
            <person name="Jenkins J."/>
            <person name="Grimwood J."/>
            <person name="Schmutz J."/>
            <person name="Mitros T."/>
            <person name="Mozaffari S.V."/>
            <person name="Suzuki Y."/>
            <person name="Haramoto Y."/>
            <person name="Yamamoto T.S."/>
            <person name="Takagi C."/>
            <person name="Heald R."/>
            <person name="Miller K."/>
            <person name="Haudenschild C."/>
            <person name="Kitzman J."/>
            <person name="Nakayama T."/>
            <person name="Izutsu Y."/>
            <person name="Robert J."/>
            <person name="Fortriede J."/>
            <person name="Burns K."/>
            <person name="Lotay V."/>
            <person name="Karimi K."/>
            <person name="Yasuoka Y."/>
            <person name="Dichmann D.S."/>
            <person name="Flajnik M.F."/>
            <person name="Houston D.W."/>
            <person name="Shendure J."/>
            <person name="DuPasquier L."/>
            <person name="Vize P.D."/>
            <person name="Zorn A.M."/>
            <person name="Ito M."/>
            <person name="Marcotte E.M."/>
            <person name="Wallingford J.B."/>
            <person name="Ito Y."/>
            <person name="Asashima M."/>
            <person name="Ueno N."/>
            <person name="Matsuda Y."/>
            <person name="Veenstra G.J."/>
            <person name="Fujiyama A."/>
            <person name="Harland R.M."/>
            <person name="Taira M."/>
            <person name="Rokhsar D.S."/>
        </authorList>
    </citation>
    <scope>NUCLEOTIDE SEQUENCE [LARGE SCALE GENOMIC DNA]</scope>
    <source>
        <strain evidence="3">J</strain>
    </source>
</reference>
<name>A0A974C2T4_XENLA</name>
<gene>
    <name evidence="2" type="ORF">XELAEV_18041737mg</name>
</gene>
<accession>A0A974C2T4</accession>